<dbReference type="EMBL" id="QURB01000001">
    <property type="protein sequence ID" value="RFC55533.1"/>
    <property type="molecule type" value="Genomic_DNA"/>
</dbReference>
<comment type="caution">
    <text evidence="2">The sequence shown here is derived from an EMBL/GenBank/DDBJ whole genome shotgun (WGS) entry which is preliminary data.</text>
</comment>
<feature type="signal peptide" evidence="1">
    <location>
        <begin position="1"/>
        <end position="19"/>
    </location>
</feature>
<dbReference type="OrthoDB" id="369149at2"/>
<dbReference type="AlphaFoldDB" id="A0A3E1F1B2"/>
<name>A0A3E1F1B2_9FLAO</name>
<gene>
    <name evidence="2" type="ORF">DXU93_00955</name>
</gene>
<organism evidence="2 3">
    <name type="scientific">Brumimicrobium aurantiacum</name>
    <dbReference type="NCBI Taxonomy" id="1737063"/>
    <lineage>
        <taxon>Bacteria</taxon>
        <taxon>Pseudomonadati</taxon>
        <taxon>Bacteroidota</taxon>
        <taxon>Flavobacteriia</taxon>
        <taxon>Flavobacteriales</taxon>
        <taxon>Crocinitomicaceae</taxon>
        <taxon>Brumimicrobium</taxon>
    </lineage>
</organism>
<evidence type="ECO:0000313" key="3">
    <source>
        <dbReference type="Proteomes" id="UP000257127"/>
    </source>
</evidence>
<keyword evidence="1" id="KW-0732">Signal</keyword>
<feature type="chain" id="PRO_5017758974" description="Outer membrane protein beta-barrel domain-containing protein" evidence="1">
    <location>
        <begin position="20"/>
        <end position="283"/>
    </location>
</feature>
<accession>A0A3E1F1B2</accession>
<dbReference type="Proteomes" id="UP000257127">
    <property type="component" value="Unassembled WGS sequence"/>
</dbReference>
<evidence type="ECO:0000256" key="1">
    <source>
        <dbReference type="SAM" id="SignalP"/>
    </source>
</evidence>
<reference evidence="2 3" key="1">
    <citation type="submission" date="2018-08" db="EMBL/GenBank/DDBJ databases">
        <title>The draft genome squence of Brumimicrobium sp. N62.</title>
        <authorList>
            <person name="Du Z.-J."/>
            <person name="Luo H.-R."/>
        </authorList>
    </citation>
    <scope>NUCLEOTIDE SEQUENCE [LARGE SCALE GENOMIC DNA]</scope>
    <source>
        <strain evidence="2 3">N62</strain>
    </source>
</reference>
<proteinExistence type="predicted"/>
<dbReference type="RefSeq" id="WP_116879369.1">
    <property type="nucleotide sequence ID" value="NZ_QURB01000001.1"/>
</dbReference>
<protein>
    <recommendedName>
        <fullName evidence="4">Outer membrane protein beta-barrel domain-containing protein</fullName>
    </recommendedName>
</protein>
<evidence type="ECO:0008006" key="4">
    <source>
        <dbReference type="Google" id="ProtNLM"/>
    </source>
</evidence>
<evidence type="ECO:0000313" key="2">
    <source>
        <dbReference type="EMBL" id="RFC55533.1"/>
    </source>
</evidence>
<keyword evidence="3" id="KW-1185">Reference proteome</keyword>
<sequence>MKKVVQLFTFLFLGTAVYAQSQNEIEGVTDQGIEFKVGSEFGFLSVLSHKVQFDQDGTYFDYAKDGGQDVLFPFKRFTAEISKNRNTFVLLYQPLKLESTVTLNNDLEVNDLVFPAGSAVNLLYGFPFYRVSYMREMIKKDSKNSFEIGASLQIRNATISFESTDGSLYRTNRDVGPVPAFKMRGRRYFSESFFGEFEVDGMYAPISYLNGSDNEITGAIVDASLRTGFEINRNFETFFNVRYLAGGAVGTSDNENGPGDGYTRNWLHFGTVSAGISYRFNAN</sequence>